<keyword evidence="9 10" id="KW-0464">Manganese</keyword>
<feature type="binding site" evidence="10">
    <location>
        <position position="96"/>
    </location>
    <ligand>
        <name>Mn(2+)</name>
        <dbReference type="ChEBI" id="CHEBI:29035"/>
        <label>2</label>
    </ligand>
</feature>
<evidence type="ECO:0000256" key="5">
    <source>
        <dbReference type="ARBA" id="ARBA00022723"/>
    </source>
</evidence>
<evidence type="ECO:0000259" key="11">
    <source>
        <dbReference type="Pfam" id="PF00149"/>
    </source>
</evidence>
<keyword evidence="8 10" id="KW-0472">Membrane</keyword>
<sequence>MSSSLSSASTNQAQPAMAALFVSDLHLQAAMPRTTQAFFNFLQQHAVHTRQLYLLGDIFEAWAGDDDLDDPYHQQVVHALKQVSAAGVEVFWMAGNRDFLVGAGFAEATSMRLLPDPYVTTIAGRLLVLTHGDAYCTDDDAYMQFRAQVRQPEWQQNFLALPLEQRKAIIENLRAGSRAAQREKSYDIMDVNQDAIAGLFRLSGSATMIHGHTHRPAKHDYQIDDAARVRYVLSDWDLDHAAAERGDWLALDTAGNIHRYALNGSEVGN</sequence>
<evidence type="ECO:0000256" key="10">
    <source>
        <dbReference type="HAMAP-Rule" id="MF_00575"/>
    </source>
</evidence>
<dbReference type="PANTHER" id="PTHR34990">
    <property type="entry name" value="UDP-2,3-DIACYLGLUCOSAMINE HYDROLASE-RELATED"/>
    <property type="match status" value="1"/>
</dbReference>
<feature type="binding site" evidence="10">
    <location>
        <position position="26"/>
    </location>
    <ligand>
        <name>Mn(2+)</name>
        <dbReference type="ChEBI" id="CHEBI:29035"/>
        <label>1</label>
    </ligand>
</feature>
<keyword evidence="3 10" id="KW-0997">Cell inner membrane</keyword>
<feature type="domain" description="Calcineurin-like phosphoesterase" evidence="11">
    <location>
        <begin position="20"/>
        <end position="216"/>
    </location>
</feature>
<protein>
    <recommendedName>
        <fullName evidence="10">UDP-2,3-diacylglucosamine hydrolase</fullName>
        <ecNumber evidence="10">3.6.1.54</ecNumber>
    </recommendedName>
    <alternativeName>
        <fullName evidence="10">UDP-2,3-diacylglucosamine diphosphatase</fullName>
    </alternativeName>
</protein>
<evidence type="ECO:0000256" key="3">
    <source>
        <dbReference type="ARBA" id="ARBA00022519"/>
    </source>
</evidence>
<keyword evidence="2 10" id="KW-0444">Lipid biosynthesis</keyword>
<feature type="binding site" evidence="10">
    <location>
        <position position="212"/>
    </location>
    <ligand>
        <name>Mn(2+)</name>
        <dbReference type="ChEBI" id="CHEBI:29035"/>
        <label>2</label>
    </ligand>
</feature>
<dbReference type="NCBIfam" id="NF003743">
    <property type="entry name" value="PRK05340.1"/>
    <property type="match status" value="1"/>
</dbReference>
<dbReference type="Gene3D" id="3.60.21.10">
    <property type="match status" value="1"/>
</dbReference>
<gene>
    <name evidence="10" type="primary">lpxH</name>
    <name evidence="12" type="ORF">IXC47_02565</name>
</gene>
<dbReference type="EMBL" id="JADOEL010000002">
    <property type="protein sequence ID" value="MBF8176561.1"/>
    <property type="molecule type" value="Genomic_DNA"/>
</dbReference>
<dbReference type="Pfam" id="PF00149">
    <property type="entry name" value="Metallophos"/>
    <property type="match status" value="1"/>
</dbReference>
<comment type="catalytic activity">
    <reaction evidence="10">
        <text>UDP-2-N,3-O-bis[(3R)-3-hydroxytetradecanoyl]-alpha-D-glucosamine + H2O = 2-N,3-O-bis[(3R)-3-hydroxytetradecanoyl]-alpha-D-glucosaminyl 1-phosphate + UMP + 2 H(+)</text>
        <dbReference type="Rhea" id="RHEA:25213"/>
        <dbReference type="ChEBI" id="CHEBI:15377"/>
        <dbReference type="ChEBI" id="CHEBI:15378"/>
        <dbReference type="ChEBI" id="CHEBI:57865"/>
        <dbReference type="ChEBI" id="CHEBI:57957"/>
        <dbReference type="ChEBI" id="CHEBI:78847"/>
        <dbReference type="EC" id="3.6.1.54"/>
    </reaction>
</comment>
<feature type="binding site" evidence="10">
    <location>
        <position position="57"/>
    </location>
    <ligand>
        <name>Mn(2+)</name>
        <dbReference type="ChEBI" id="CHEBI:29035"/>
        <label>1</label>
    </ligand>
</feature>
<feature type="binding site" evidence="10">
    <location>
        <position position="139"/>
    </location>
    <ligand>
        <name>substrate</name>
    </ligand>
</feature>
<evidence type="ECO:0000313" key="12">
    <source>
        <dbReference type="EMBL" id="MBF8176561.1"/>
    </source>
</evidence>
<evidence type="ECO:0000256" key="8">
    <source>
        <dbReference type="ARBA" id="ARBA00023136"/>
    </source>
</evidence>
<feature type="binding site" evidence="10">
    <location>
        <position position="212"/>
    </location>
    <ligand>
        <name>substrate</name>
    </ligand>
</feature>
<keyword evidence="7 10" id="KW-0443">Lipid metabolism</keyword>
<dbReference type="SUPFAM" id="SSF56300">
    <property type="entry name" value="Metallo-dependent phosphatases"/>
    <property type="match status" value="1"/>
</dbReference>
<feature type="binding site" evidence="10">
    <location>
        <position position="214"/>
    </location>
    <ligand>
        <name>Mn(2+)</name>
        <dbReference type="ChEBI" id="CHEBI:29035"/>
        <label>1</label>
    </ligand>
</feature>
<evidence type="ECO:0000256" key="1">
    <source>
        <dbReference type="ARBA" id="ARBA00022475"/>
    </source>
</evidence>
<dbReference type="InterPro" id="IPR010138">
    <property type="entry name" value="UDP-diacylglucosamine_Hdrlase"/>
</dbReference>
<evidence type="ECO:0000256" key="9">
    <source>
        <dbReference type="ARBA" id="ARBA00023211"/>
    </source>
</evidence>
<evidence type="ECO:0000313" key="13">
    <source>
        <dbReference type="Proteomes" id="UP000657372"/>
    </source>
</evidence>
<keyword evidence="4 10" id="KW-0441">Lipid A biosynthesis</keyword>
<comment type="pathway">
    <text evidence="10">Glycolipid biosynthesis; lipid IV(A) biosynthesis; lipid IV(A) from (3R)-3-hydroxytetradecanoyl-[acyl-carrier-protein] and UDP-N-acetyl-alpha-D-glucosamine: step 4/6.</text>
</comment>
<dbReference type="CDD" id="cd07398">
    <property type="entry name" value="MPP_YbbF-LpxH"/>
    <property type="match status" value="1"/>
</dbReference>
<feature type="binding site" evidence="10">
    <location>
        <position position="24"/>
    </location>
    <ligand>
        <name>Mn(2+)</name>
        <dbReference type="ChEBI" id="CHEBI:29035"/>
        <label>1</label>
    </ligand>
</feature>
<dbReference type="NCBIfam" id="TIGR01854">
    <property type="entry name" value="lipid_A_lpxH"/>
    <property type="match status" value="1"/>
</dbReference>
<feature type="binding site" evidence="10">
    <location>
        <position position="177"/>
    </location>
    <ligand>
        <name>substrate</name>
    </ligand>
</feature>
<dbReference type="EC" id="3.6.1.54" evidence="10"/>
<dbReference type="InterPro" id="IPR029052">
    <property type="entry name" value="Metallo-depent_PP-like"/>
</dbReference>
<dbReference type="Proteomes" id="UP000657372">
    <property type="component" value="Unassembled WGS sequence"/>
</dbReference>
<keyword evidence="6 10" id="KW-0378">Hydrolase</keyword>
<comment type="subcellular location">
    <subcellularLocation>
        <location evidence="10">Cell inner membrane</location>
        <topology evidence="10">Peripheral membrane protein</topology>
        <orientation evidence="10">Cytoplasmic side</orientation>
    </subcellularLocation>
</comment>
<feature type="binding site" evidence="10">
    <location>
        <begin position="96"/>
        <end position="97"/>
    </location>
    <ligand>
        <name>substrate</name>
    </ligand>
</feature>
<dbReference type="InterPro" id="IPR043461">
    <property type="entry name" value="LpxH-like"/>
</dbReference>
<dbReference type="HAMAP" id="MF_00575">
    <property type="entry name" value="LpxH"/>
    <property type="match status" value="1"/>
</dbReference>
<proteinExistence type="inferred from homology"/>
<feature type="binding site" evidence="10">
    <location>
        <position position="57"/>
    </location>
    <ligand>
        <name>Mn(2+)</name>
        <dbReference type="ChEBI" id="CHEBI:29035"/>
        <label>2</label>
    </ligand>
</feature>
<keyword evidence="1 10" id="KW-1003">Cell membrane</keyword>
<dbReference type="GO" id="GO:0016787">
    <property type="term" value="F:hydrolase activity"/>
    <property type="evidence" value="ECO:0007669"/>
    <property type="project" value="UniProtKB-KW"/>
</dbReference>
<keyword evidence="5 10" id="KW-0479">Metal-binding</keyword>
<accession>A0ABS0EP45</accession>
<comment type="caution">
    <text evidence="12">The sequence shown here is derived from an EMBL/GenBank/DDBJ whole genome shotgun (WGS) entry which is preliminary data.</text>
</comment>
<comment type="function">
    <text evidence="10">Hydrolyzes the pyrophosphate bond of UDP-2,3-diacylglucosamine to yield 2,3-diacylglucosamine 1-phosphate (lipid X) and UMP by catalyzing the attack of water at the alpha-P atom. Involved in the biosynthesis of lipid A, a phosphorylated glycolipid that anchors the lipopolysaccharide to the outer membrane of the cell.</text>
</comment>
<dbReference type="PANTHER" id="PTHR34990:SF1">
    <property type="entry name" value="UDP-2,3-DIACYLGLUCOSAMINE HYDROLASE"/>
    <property type="match status" value="1"/>
</dbReference>
<reference evidence="12 13" key="1">
    <citation type="submission" date="2020-11" db="EMBL/GenBank/DDBJ databases">
        <title>WGS of Herminiimonas contaminans strain Marseille-Q4544 isolated from planarians Schmidtea mediterranea.</title>
        <authorList>
            <person name="Kangale L."/>
        </authorList>
    </citation>
    <scope>NUCLEOTIDE SEQUENCE [LARGE SCALE GENOMIC DNA]</scope>
    <source>
        <strain evidence="12 13">Marseille-Q4544</strain>
    </source>
</reference>
<comment type="similarity">
    <text evidence="10">Belongs to the LpxH family.</text>
</comment>
<evidence type="ECO:0000256" key="4">
    <source>
        <dbReference type="ARBA" id="ARBA00022556"/>
    </source>
</evidence>
<feature type="binding site" evidence="10">
    <location>
        <position position="184"/>
    </location>
    <ligand>
        <name>substrate</name>
    </ligand>
</feature>
<dbReference type="InterPro" id="IPR004843">
    <property type="entry name" value="Calcineurin-like_PHP"/>
</dbReference>
<evidence type="ECO:0000256" key="6">
    <source>
        <dbReference type="ARBA" id="ARBA00022801"/>
    </source>
</evidence>
<name>A0ABS0EP45_9BURK</name>
<evidence type="ECO:0000256" key="7">
    <source>
        <dbReference type="ARBA" id="ARBA00023098"/>
    </source>
</evidence>
<feature type="binding site" evidence="10">
    <location>
        <position position="131"/>
    </location>
    <ligand>
        <name>Mn(2+)</name>
        <dbReference type="ChEBI" id="CHEBI:29035"/>
        <label>2</label>
    </ligand>
</feature>
<evidence type="ECO:0000256" key="2">
    <source>
        <dbReference type="ARBA" id="ARBA00022516"/>
    </source>
</evidence>
<feature type="binding site" evidence="10">
    <location>
        <position position="181"/>
    </location>
    <ligand>
        <name>substrate</name>
    </ligand>
</feature>
<organism evidence="12 13">
    <name type="scientific">Herminiimonas contaminans</name>
    <dbReference type="NCBI Taxonomy" id="1111140"/>
    <lineage>
        <taxon>Bacteria</taxon>
        <taxon>Pseudomonadati</taxon>
        <taxon>Pseudomonadota</taxon>
        <taxon>Betaproteobacteria</taxon>
        <taxon>Burkholderiales</taxon>
        <taxon>Oxalobacteraceae</taxon>
        <taxon>Herminiimonas</taxon>
    </lineage>
</organism>
<comment type="cofactor">
    <cofactor evidence="10">
        <name>Mn(2+)</name>
        <dbReference type="ChEBI" id="CHEBI:29035"/>
    </cofactor>
    <text evidence="10">Binds 2 Mn(2+) ions per subunit in a binuclear metal center.</text>
</comment>
<keyword evidence="13" id="KW-1185">Reference proteome</keyword>